<name>B0D1P4_LACBS</name>
<evidence type="ECO:0000313" key="2">
    <source>
        <dbReference type="EMBL" id="EDR11677.1"/>
    </source>
</evidence>
<dbReference type="KEGG" id="lbc:LACBIDRAFT_314144"/>
<sequence length="435" mass="48258">MPKEATSTKPRRAQRKPLASKGTQAKAVDTESFAGRRLQVEWDNTRTNRLLDWLDQNPDDRNRLFSDSTAAAKEQNRRKVTAKGSKNRYYLALAKAVFDCKEEDIEMRAWYLKEPTKFSSSLSSYLNGLRSKYREFNQKLGRTGAGLPYDEIEPGSNIYNLIDQMQEEFPYWERLHGYWRTLPNYNPLMVTSQPDQDLEGGALELFEGGATAALLDLGFEGEPPAHPAFAGVGSLTPEEQAEIDADPDADAEGEDEDMADVDAKKATDQAQLTPTPAPRPAANMASTFGASRVGNAIGTAKVAASTVKKSSPPSRSSASRPLGSKQNPLIAFALDTENDTRVAAKLRDKKLDRDIGNIDVSKAKIALLSQREAGEIERKRNEHQLVLQREAADNERRREENQVRILELRLKLQQAPPAPQVGDNFTHQVDYGGGN</sequence>
<dbReference type="HOGENOM" id="CLU_630159_0_0_1"/>
<dbReference type="AlphaFoldDB" id="B0D1P4"/>
<feature type="region of interest" description="Disordered" evidence="1">
    <location>
        <begin position="1"/>
        <end position="28"/>
    </location>
</feature>
<evidence type="ECO:0000256" key="1">
    <source>
        <dbReference type="SAM" id="MobiDB-lite"/>
    </source>
</evidence>
<feature type="compositionally biased region" description="Acidic residues" evidence="1">
    <location>
        <begin position="239"/>
        <end position="257"/>
    </location>
</feature>
<protein>
    <submittedName>
        <fullName evidence="2">Predicted protein</fullName>
    </submittedName>
</protein>
<gene>
    <name evidence="2" type="ORF">LACBIDRAFT_314144</name>
</gene>
<dbReference type="OrthoDB" id="3182376at2759"/>
<feature type="region of interest" description="Disordered" evidence="1">
    <location>
        <begin position="238"/>
        <end position="257"/>
    </location>
</feature>
<dbReference type="STRING" id="486041.B0D1P4"/>
<dbReference type="InParanoid" id="B0D1P4"/>
<accession>B0D1P4</accession>
<dbReference type="EMBL" id="DS547095">
    <property type="protein sequence ID" value="EDR11677.1"/>
    <property type="molecule type" value="Genomic_DNA"/>
</dbReference>
<dbReference type="GeneID" id="6072889"/>
<dbReference type="Proteomes" id="UP000001194">
    <property type="component" value="Unassembled WGS sequence"/>
</dbReference>
<feature type="compositionally biased region" description="Low complexity" evidence="1">
    <location>
        <begin position="310"/>
        <end position="321"/>
    </location>
</feature>
<reference evidence="2 3" key="1">
    <citation type="journal article" date="2008" name="Nature">
        <title>The genome of Laccaria bicolor provides insights into mycorrhizal symbiosis.</title>
        <authorList>
            <person name="Martin F."/>
            <person name="Aerts A."/>
            <person name="Ahren D."/>
            <person name="Brun A."/>
            <person name="Danchin E.G.J."/>
            <person name="Duchaussoy F."/>
            <person name="Gibon J."/>
            <person name="Kohler A."/>
            <person name="Lindquist E."/>
            <person name="Pereda V."/>
            <person name="Salamov A."/>
            <person name="Shapiro H.J."/>
            <person name="Wuyts J."/>
            <person name="Blaudez D."/>
            <person name="Buee M."/>
            <person name="Brokstein P."/>
            <person name="Canbaeck B."/>
            <person name="Cohen D."/>
            <person name="Courty P.E."/>
            <person name="Coutinho P.M."/>
            <person name="Delaruelle C."/>
            <person name="Detter J.C."/>
            <person name="Deveau A."/>
            <person name="DiFazio S."/>
            <person name="Duplessis S."/>
            <person name="Fraissinet-Tachet L."/>
            <person name="Lucic E."/>
            <person name="Frey-Klett P."/>
            <person name="Fourrey C."/>
            <person name="Feussner I."/>
            <person name="Gay G."/>
            <person name="Grimwood J."/>
            <person name="Hoegger P.J."/>
            <person name="Jain P."/>
            <person name="Kilaru S."/>
            <person name="Labbe J."/>
            <person name="Lin Y.C."/>
            <person name="Legue V."/>
            <person name="Le Tacon F."/>
            <person name="Marmeisse R."/>
            <person name="Melayah D."/>
            <person name="Montanini B."/>
            <person name="Muratet M."/>
            <person name="Nehls U."/>
            <person name="Niculita-Hirzel H."/>
            <person name="Oudot-Le Secq M.P."/>
            <person name="Peter M."/>
            <person name="Quesneville H."/>
            <person name="Rajashekar B."/>
            <person name="Reich M."/>
            <person name="Rouhier N."/>
            <person name="Schmutz J."/>
            <person name="Yin T."/>
            <person name="Chalot M."/>
            <person name="Henrissat B."/>
            <person name="Kuees U."/>
            <person name="Lucas S."/>
            <person name="Van de Peer Y."/>
            <person name="Podila G.K."/>
            <person name="Polle A."/>
            <person name="Pukkila P.J."/>
            <person name="Richardson P.M."/>
            <person name="Rouze P."/>
            <person name="Sanders I.R."/>
            <person name="Stajich J.E."/>
            <person name="Tunlid A."/>
            <person name="Tuskan G."/>
            <person name="Grigoriev I.V."/>
        </authorList>
    </citation>
    <scope>NUCLEOTIDE SEQUENCE [LARGE SCALE GENOMIC DNA]</scope>
    <source>
        <strain evidence="3">S238N-H82 / ATCC MYA-4686</strain>
    </source>
</reference>
<dbReference type="RefSeq" id="XP_001877574.1">
    <property type="nucleotide sequence ID" value="XM_001877539.1"/>
</dbReference>
<evidence type="ECO:0000313" key="3">
    <source>
        <dbReference type="Proteomes" id="UP000001194"/>
    </source>
</evidence>
<feature type="region of interest" description="Disordered" evidence="1">
    <location>
        <begin position="304"/>
        <end position="324"/>
    </location>
</feature>
<proteinExistence type="predicted"/>
<organism evidence="3">
    <name type="scientific">Laccaria bicolor (strain S238N-H82 / ATCC MYA-4686)</name>
    <name type="common">Bicoloured deceiver</name>
    <name type="synonym">Laccaria laccata var. bicolor</name>
    <dbReference type="NCBI Taxonomy" id="486041"/>
    <lineage>
        <taxon>Eukaryota</taxon>
        <taxon>Fungi</taxon>
        <taxon>Dikarya</taxon>
        <taxon>Basidiomycota</taxon>
        <taxon>Agaricomycotina</taxon>
        <taxon>Agaricomycetes</taxon>
        <taxon>Agaricomycetidae</taxon>
        <taxon>Agaricales</taxon>
        <taxon>Agaricineae</taxon>
        <taxon>Hydnangiaceae</taxon>
        <taxon>Laccaria</taxon>
    </lineage>
</organism>
<keyword evidence="3" id="KW-1185">Reference proteome</keyword>